<dbReference type="InterPro" id="IPR009506">
    <property type="entry name" value="YjiS-like"/>
</dbReference>
<evidence type="ECO:0000259" key="1">
    <source>
        <dbReference type="Pfam" id="PF06568"/>
    </source>
</evidence>
<dbReference type="Pfam" id="PF06568">
    <property type="entry name" value="YjiS-like"/>
    <property type="match status" value="1"/>
</dbReference>
<keyword evidence="3" id="KW-1185">Reference proteome</keyword>
<dbReference type="EMBL" id="FQWM01000001">
    <property type="protein sequence ID" value="SHG51715.1"/>
    <property type="molecule type" value="Genomic_DNA"/>
</dbReference>
<evidence type="ECO:0000313" key="2">
    <source>
        <dbReference type="EMBL" id="SHG51715.1"/>
    </source>
</evidence>
<organism evidence="2 3">
    <name type="scientific">Cognatishimia maritima</name>
    <dbReference type="NCBI Taxonomy" id="870908"/>
    <lineage>
        <taxon>Bacteria</taxon>
        <taxon>Pseudomonadati</taxon>
        <taxon>Pseudomonadota</taxon>
        <taxon>Alphaproteobacteria</taxon>
        <taxon>Rhodobacterales</taxon>
        <taxon>Paracoccaceae</taxon>
        <taxon>Cognatishimia</taxon>
    </lineage>
</organism>
<dbReference type="OrthoDB" id="8116725at2"/>
<dbReference type="RefSeq" id="WP_072791177.1">
    <property type="nucleotide sequence ID" value="NZ_FQWM01000001.1"/>
</dbReference>
<protein>
    <recommendedName>
        <fullName evidence="1">YjiS-like domain-containing protein</fullName>
    </recommendedName>
</protein>
<sequence>MAAFETTRVHQASAGQFGQFFSALISNVISWYEVRKTRAALSKLSDRELEDIGLLRRDIHSIT</sequence>
<evidence type="ECO:0000313" key="3">
    <source>
        <dbReference type="Proteomes" id="UP000184211"/>
    </source>
</evidence>
<gene>
    <name evidence="2" type="ORF">SAMN04488044_0961</name>
</gene>
<name>A0A1M5KG86_9RHOB</name>
<dbReference type="Proteomes" id="UP000184211">
    <property type="component" value="Unassembled WGS sequence"/>
</dbReference>
<feature type="domain" description="YjiS-like" evidence="1">
    <location>
        <begin position="25"/>
        <end position="60"/>
    </location>
</feature>
<dbReference type="AlphaFoldDB" id="A0A1M5KG86"/>
<dbReference type="STRING" id="870908.SAMN04488044_0961"/>
<proteinExistence type="predicted"/>
<accession>A0A1M5KG86</accession>
<reference evidence="3" key="1">
    <citation type="submission" date="2016-11" db="EMBL/GenBank/DDBJ databases">
        <authorList>
            <person name="Varghese N."/>
            <person name="Submissions S."/>
        </authorList>
    </citation>
    <scope>NUCLEOTIDE SEQUENCE [LARGE SCALE GENOMIC DNA]</scope>
    <source>
        <strain evidence="3">DSM 28223</strain>
    </source>
</reference>